<dbReference type="RefSeq" id="YP_010739885.1">
    <property type="nucleotide sequence ID" value="NC_073047.1"/>
</dbReference>
<protein>
    <submittedName>
        <fullName evidence="2">Uncharacterized protein</fullName>
    </submittedName>
</protein>
<sequence length="99" mass="11740">MFSFYMLLFSQRIILFKFCLILTNNYLKILKSLYNEFNSKLGVVKMPDTIRLVLFILIAISAVFSLIKEFKKPEKKALWISIEFLVLFWAIWVIANIII</sequence>
<evidence type="ECO:0000313" key="3">
    <source>
        <dbReference type="Proteomes" id="UP000224684"/>
    </source>
</evidence>
<feature type="transmembrane region" description="Helical" evidence="1">
    <location>
        <begin position="12"/>
        <end position="29"/>
    </location>
</feature>
<dbReference type="GeneID" id="79587281"/>
<keyword evidence="1" id="KW-0472">Membrane</keyword>
<accession>A0A288WGN0</accession>
<name>A0A288WGN0_9CAUD</name>
<evidence type="ECO:0000313" key="2">
    <source>
        <dbReference type="EMBL" id="ARW58430.1"/>
    </source>
</evidence>
<proteinExistence type="predicted"/>
<organism evidence="2 3">
    <name type="scientific">Bacillus phage Tavor_SA</name>
    <dbReference type="NCBI Taxonomy" id="1983581"/>
    <lineage>
        <taxon>Viruses</taxon>
        <taxon>Duplodnaviria</taxon>
        <taxon>Heunggongvirae</taxon>
        <taxon>Uroviricota</taxon>
        <taxon>Caudoviricetes</taxon>
        <taxon>Wbetavirus</taxon>
        <taxon>Wbetavirus tavor</taxon>
    </lineage>
</organism>
<evidence type="ECO:0000256" key="1">
    <source>
        <dbReference type="SAM" id="Phobius"/>
    </source>
</evidence>
<keyword evidence="3" id="KW-1185">Reference proteome</keyword>
<dbReference type="Proteomes" id="UP000224684">
    <property type="component" value="Segment"/>
</dbReference>
<keyword evidence="1" id="KW-0812">Transmembrane</keyword>
<feature type="transmembrane region" description="Helical" evidence="1">
    <location>
        <begin position="49"/>
        <end position="67"/>
    </location>
</feature>
<keyword evidence="1" id="KW-1133">Transmembrane helix</keyword>
<dbReference type="KEGG" id="vg:79587281"/>
<dbReference type="EMBL" id="KY963369">
    <property type="protein sequence ID" value="ARW58430.1"/>
    <property type="molecule type" value="Genomic_DNA"/>
</dbReference>
<feature type="transmembrane region" description="Helical" evidence="1">
    <location>
        <begin position="79"/>
        <end position="98"/>
    </location>
</feature>
<reference evidence="2 3" key="1">
    <citation type="submission" date="2017-04" db="EMBL/GenBank/DDBJ databases">
        <title>Bacillus anthracis phage Complete Genome.</title>
        <authorList>
            <person name="Alkalay S."/>
            <person name="Coppenhagen-Glazer S."/>
            <person name="Hazan R."/>
        </authorList>
    </citation>
    <scope>NUCLEOTIDE SEQUENCE [LARGE SCALE GENOMIC DNA]</scope>
</reference>